<dbReference type="SUPFAM" id="SSF53182">
    <property type="entry name" value="Pyrrolidone carboxyl peptidase (pyroglutamate aminopeptidase)"/>
    <property type="match status" value="1"/>
</dbReference>
<dbReference type="AlphaFoldDB" id="A0A8H5P2W7"/>
<dbReference type="EMBL" id="JAAOAV010000229">
    <property type="protein sequence ID" value="KAF5587784.1"/>
    <property type="molecule type" value="Genomic_DNA"/>
</dbReference>
<protein>
    <submittedName>
        <fullName evidence="1">Pyroglutamyl peptidase type I</fullName>
    </submittedName>
</protein>
<organism evidence="1 2">
    <name type="scientific">Gibberella subglutinans</name>
    <name type="common">Fusarium subglutinans</name>
    <dbReference type="NCBI Taxonomy" id="42677"/>
    <lineage>
        <taxon>Eukaryota</taxon>
        <taxon>Fungi</taxon>
        <taxon>Dikarya</taxon>
        <taxon>Ascomycota</taxon>
        <taxon>Pezizomycotina</taxon>
        <taxon>Sordariomycetes</taxon>
        <taxon>Hypocreomycetidae</taxon>
        <taxon>Hypocreales</taxon>
        <taxon>Nectriaceae</taxon>
        <taxon>Fusarium</taxon>
        <taxon>Fusarium fujikuroi species complex</taxon>
    </lineage>
</organism>
<dbReference type="InterPro" id="IPR036440">
    <property type="entry name" value="Peptidase_C15-like_sf"/>
</dbReference>
<dbReference type="RefSeq" id="XP_036532813.1">
    <property type="nucleotide sequence ID" value="XM_036676393.1"/>
</dbReference>
<evidence type="ECO:0000313" key="2">
    <source>
        <dbReference type="Proteomes" id="UP000547976"/>
    </source>
</evidence>
<evidence type="ECO:0000313" key="1">
    <source>
        <dbReference type="EMBL" id="KAF5587784.1"/>
    </source>
</evidence>
<comment type="caution">
    <text evidence="1">The sequence shown here is derived from an EMBL/GenBank/DDBJ whole genome shotgun (WGS) entry which is preliminary data.</text>
</comment>
<dbReference type="OrthoDB" id="407146at2759"/>
<gene>
    <name evidence="1" type="ORF">FSUBG_11685</name>
</gene>
<dbReference type="GeneID" id="59311111"/>
<name>A0A8H5P2W7_GIBSU</name>
<accession>A0A8H5P2W7</accession>
<dbReference type="Proteomes" id="UP000547976">
    <property type="component" value="Unassembled WGS sequence"/>
</dbReference>
<dbReference type="Gene3D" id="3.40.630.20">
    <property type="entry name" value="Peptidase C15, pyroglutamyl peptidase I-like"/>
    <property type="match status" value="1"/>
</dbReference>
<proteinExistence type="predicted"/>
<sequence length="190" mass="21552">MASDKSTINVVVTGSGIRDELLSVISRPKKPDIIIHHFPINSSCSYEFHIKTKDEIWSGEFIPGRIDLVLHMGMRSSYPGYCLETRARKSGYKRNGKDGTPYPVAMIEPERKELISFYLKDANIKVSQNAGEYFCEFEFWSCLASAYLKRQCRDVIFLHVPNDRSAEAIQKGAMVAQGVIQAAVEEIERR</sequence>
<reference evidence="1 2" key="1">
    <citation type="submission" date="2020-05" db="EMBL/GenBank/DDBJ databases">
        <title>Identification and distribution of gene clusters putatively required for synthesis of sphingolipid metabolism inhibitors in phylogenetically diverse species of the filamentous fungus Fusarium.</title>
        <authorList>
            <person name="Kim H.-S."/>
            <person name="Busman M."/>
            <person name="Brown D.W."/>
            <person name="Divon H."/>
            <person name="Uhlig S."/>
            <person name="Proctor R.H."/>
        </authorList>
    </citation>
    <scope>NUCLEOTIDE SEQUENCE [LARGE SCALE GENOMIC DNA]</scope>
    <source>
        <strain evidence="1 2">NRRL 66333</strain>
    </source>
</reference>
<keyword evidence="2" id="KW-1185">Reference proteome</keyword>